<comment type="caution">
    <text evidence="2">The sequence shown here is derived from an EMBL/GenBank/DDBJ whole genome shotgun (WGS) entry which is preliminary data.</text>
</comment>
<organism evidence="2 3">
    <name type="scientific">Bradyrhizobium hipponense</name>
    <dbReference type="NCBI Taxonomy" id="2605638"/>
    <lineage>
        <taxon>Bacteria</taxon>
        <taxon>Pseudomonadati</taxon>
        <taxon>Pseudomonadota</taxon>
        <taxon>Alphaproteobacteria</taxon>
        <taxon>Hyphomicrobiales</taxon>
        <taxon>Nitrobacteraceae</taxon>
        <taxon>Bradyrhizobium</taxon>
    </lineage>
</organism>
<sequence>MASSDERAKLLRISRGLDRLNNPCQLCKQRGAISSKTHFAANFGLAFTRTENHLEGYFCGPCIHKKFLLFTFINLIGWFGIVSIIKVPMFLLSNIAEYEFAIRAMLRKRKQRLALIEDLLEKDAQARRNLSSRGS</sequence>
<name>A0A5S4YWW4_9BRAD</name>
<protein>
    <submittedName>
        <fullName evidence="2">Uncharacterized protein</fullName>
    </submittedName>
</protein>
<dbReference type="AlphaFoldDB" id="A0A5S4YWW4"/>
<dbReference type="RefSeq" id="WP_148740423.1">
    <property type="nucleotide sequence ID" value="NZ_VSTH01000051.1"/>
</dbReference>
<feature type="transmembrane region" description="Helical" evidence="1">
    <location>
        <begin position="67"/>
        <end position="85"/>
    </location>
</feature>
<dbReference type="EMBL" id="VSTH01000051">
    <property type="protein sequence ID" value="TYO65489.1"/>
    <property type="molecule type" value="Genomic_DNA"/>
</dbReference>
<accession>A0A5S4YWW4</accession>
<proteinExistence type="predicted"/>
<evidence type="ECO:0000256" key="1">
    <source>
        <dbReference type="SAM" id="Phobius"/>
    </source>
</evidence>
<keyword evidence="1" id="KW-1133">Transmembrane helix</keyword>
<evidence type="ECO:0000313" key="3">
    <source>
        <dbReference type="Proteomes" id="UP000324797"/>
    </source>
</evidence>
<keyword evidence="3" id="KW-1185">Reference proteome</keyword>
<evidence type="ECO:0000313" key="2">
    <source>
        <dbReference type="EMBL" id="TYO65489.1"/>
    </source>
</evidence>
<dbReference type="Proteomes" id="UP000324797">
    <property type="component" value="Unassembled WGS sequence"/>
</dbReference>
<keyword evidence="1" id="KW-0812">Transmembrane</keyword>
<keyword evidence="1" id="KW-0472">Membrane</keyword>
<gene>
    <name evidence="2" type="ORF">FXV83_16265</name>
</gene>
<reference evidence="2 3" key="1">
    <citation type="submission" date="2019-08" db="EMBL/GenBank/DDBJ databases">
        <title>Bradyrhizobium hipponensis sp. nov., a rhizobium isolated from a Lupinus angustifolius root nodule in Tunisia.</title>
        <authorList>
            <person name="Off K."/>
            <person name="Rejili M."/>
            <person name="Mars M."/>
            <person name="Brachmann A."/>
            <person name="Marin M."/>
        </authorList>
    </citation>
    <scope>NUCLEOTIDE SEQUENCE [LARGE SCALE GENOMIC DNA]</scope>
    <source>
        <strain evidence="3">aSej3</strain>
    </source>
</reference>